<feature type="compositionally biased region" description="Polar residues" evidence="1">
    <location>
        <begin position="336"/>
        <end position="347"/>
    </location>
</feature>
<sequence length="446" mass="48470">MGFHRLPQPASTLAFNNYTTSIRTMPWLRSQGPLQSTTPLKSGATPGSVQYKGSKGDENLAGVAGRTSLSRLRPSSSRPHRVKPVKSPSRSSSSMGVTPKEEPLDPLVALRCADALKALESELLLVKDWTPREFDMRKGKLVEQTITAITECEPHGGWAKFTCSPRIGTWMAEMTRHRATPSTQLDMSIFDKPPFVDEPVVKQEHPPTPPRTPSVSPLKSALKRRASDSGLQATISIGTPPTKRSKTVTTPLSLGRRLPSRTLPGRVEYPSRERSRRCGFSDRRIKEEPGSGAAFTAFEAAIFGTTANTNTTPTNPTTPKRTPSSQPTTPPHTASCPGTPTNGTRSVTRIREDQKERRAAQKAALDDIPRIREENAELKKTVANLAVAVKSQADTIRSMQDEHAKLKEAVNARIDGLQVDVHSGRGRGGAGVLFSLKPMLGALRGD</sequence>
<feature type="region of interest" description="Disordered" evidence="1">
    <location>
        <begin position="305"/>
        <end position="353"/>
    </location>
</feature>
<evidence type="ECO:0000256" key="1">
    <source>
        <dbReference type="SAM" id="MobiDB-lite"/>
    </source>
</evidence>
<comment type="caution">
    <text evidence="2">The sequence shown here is derived from an EMBL/GenBank/DDBJ whole genome shotgun (WGS) entry which is preliminary data.</text>
</comment>
<feature type="compositionally biased region" description="Low complexity" evidence="1">
    <location>
        <begin position="66"/>
        <end position="77"/>
    </location>
</feature>
<feature type="region of interest" description="Disordered" evidence="1">
    <location>
        <begin position="30"/>
        <end position="101"/>
    </location>
</feature>
<proteinExistence type="predicted"/>
<feature type="compositionally biased region" description="Low complexity" evidence="1">
    <location>
        <begin position="305"/>
        <end position="335"/>
    </location>
</feature>
<evidence type="ECO:0000313" key="2">
    <source>
        <dbReference type="EMBL" id="TEB29180.1"/>
    </source>
</evidence>
<feature type="compositionally biased region" description="Polar residues" evidence="1">
    <location>
        <begin position="229"/>
        <end position="239"/>
    </location>
</feature>
<keyword evidence="3" id="KW-1185">Reference proteome</keyword>
<dbReference type="Proteomes" id="UP000298030">
    <property type="component" value="Unassembled WGS sequence"/>
</dbReference>
<name>A0A4Y7T4Y1_COPMI</name>
<dbReference type="OrthoDB" id="10666978at2759"/>
<feature type="compositionally biased region" description="Low complexity" evidence="1">
    <location>
        <begin position="85"/>
        <end position="94"/>
    </location>
</feature>
<gene>
    <name evidence="2" type="ORF">FA13DRAFT_1734834</name>
</gene>
<organism evidence="2 3">
    <name type="scientific">Coprinellus micaceus</name>
    <name type="common">Glistening ink-cap mushroom</name>
    <name type="synonym">Coprinus micaceus</name>
    <dbReference type="NCBI Taxonomy" id="71717"/>
    <lineage>
        <taxon>Eukaryota</taxon>
        <taxon>Fungi</taxon>
        <taxon>Dikarya</taxon>
        <taxon>Basidiomycota</taxon>
        <taxon>Agaricomycotina</taxon>
        <taxon>Agaricomycetes</taxon>
        <taxon>Agaricomycetidae</taxon>
        <taxon>Agaricales</taxon>
        <taxon>Agaricineae</taxon>
        <taxon>Psathyrellaceae</taxon>
        <taxon>Coprinellus</taxon>
    </lineage>
</organism>
<dbReference type="AlphaFoldDB" id="A0A4Y7T4Y1"/>
<feature type="compositionally biased region" description="Polar residues" evidence="1">
    <location>
        <begin position="32"/>
        <end position="48"/>
    </location>
</feature>
<evidence type="ECO:0000313" key="3">
    <source>
        <dbReference type="Proteomes" id="UP000298030"/>
    </source>
</evidence>
<feature type="region of interest" description="Disordered" evidence="1">
    <location>
        <begin position="198"/>
        <end position="287"/>
    </location>
</feature>
<protein>
    <submittedName>
        <fullName evidence="2">Uncharacterized protein</fullName>
    </submittedName>
</protein>
<accession>A0A4Y7T4Y1</accession>
<reference evidence="2 3" key="1">
    <citation type="journal article" date="2019" name="Nat. Ecol. Evol.">
        <title>Megaphylogeny resolves global patterns of mushroom evolution.</title>
        <authorList>
            <person name="Varga T."/>
            <person name="Krizsan K."/>
            <person name="Foldi C."/>
            <person name="Dima B."/>
            <person name="Sanchez-Garcia M."/>
            <person name="Sanchez-Ramirez S."/>
            <person name="Szollosi G.J."/>
            <person name="Szarkandi J.G."/>
            <person name="Papp V."/>
            <person name="Albert L."/>
            <person name="Andreopoulos W."/>
            <person name="Angelini C."/>
            <person name="Antonin V."/>
            <person name="Barry K.W."/>
            <person name="Bougher N.L."/>
            <person name="Buchanan P."/>
            <person name="Buyck B."/>
            <person name="Bense V."/>
            <person name="Catcheside P."/>
            <person name="Chovatia M."/>
            <person name="Cooper J."/>
            <person name="Damon W."/>
            <person name="Desjardin D."/>
            <person name="Finy P."/>
            <person name="Geml J."/>
            <person name="Haridas S."/>
            <person name="Hughes K."/>
            <person name="Justo A."/>
            <person name="Karasinski D."/>
            <person name="Kautmanova I."/>
            <person name="Kiss B."/>
            <person name="Kocsube S."/>
            <person name="Kotiranta H."/>
            <person name="LaButti K.M."/>
            <person name="Lechner B.E."/>
            <person name="Liimatainen K."/>
            <person name="Lipzen A."/>
            <person name="Lukacs Z."/>
            <person name="Mihaltcheva S."/>
            <person name="Morgado L.N."/>
            <person name="Niskanen T."/>
            <person name="Noordeloos M.E."/>
            <person name="Ohm R.A."/>
            <person name="Ortiz-Santana B."/>
            <person name="Ovrebo C."/>
            <person name="Racz N."/>
            <person name="Riley R."/>
            <person name="Savchenko A."/>
            <person name="Shiryaev A."/>
            <person name="Soop K."/>
            <person name="Spirin V."/>
            <person name="Szebenyi C."/>
            <person name="Tomsovsky M."/>
            <person name="Tulloss R.E."/>
            <person name="Uehling J."/>
            <person name="Grigoriev I.V."/>
            <person name="Vagvolgyi C."/>
            <person name="Papp T."/>
            <person name="Martin F.M."/>
            <person name="Miettinen O."/>
            <person name="Hibbett D.S."/>
            <person name="Nagy L.G."/>
        </authorList>
    </citation>
    <scope>NUCLEOTIDE SEQUENCE [LARGE SCALE GENOMIC DNA]</scope>
    <source>
        <strain evidence="2 3">FP101781</strain>
    </source>
</reference>
<dbReference type="EMBL" id="QPFP01000028">
    <property type="protein sequence ID" value="TEB29180.1"/>
    <property type="molecule type" value="Genomic_DNA"/>
</dbReference>